<evidence type="ECO:0000313" key="1">
    <source>
        <dbReference type="EMBL" id="GAI78997.1"/>
    </source>
</evidence>
<gene>
    <name evidence="1" type="ORF">S12H4_18787</name>
</gene>
<reference evidence="1" key="1">
    <citation type="journal article" date="2014" name="Front. Microbiol.">
        <title>High frequency of phylogenetically diverse reductive dehalogenase-homologous genes in deep subseafloor sedimentary metagenomes.</title>
        <authorList>
            <person name="Kawai M."/>
            <person name="Futagami T."/>
            <person name="Toyoda A."/>
            <person name="Takaki Y."/>
            <person name="Nishi S."/>
            <person name="Hori S."/>
            <person name="Arai W."/>
            <person name="Tsubouchi T."/>
            <person name="Morono Y."/>
            <person name="Uchiyama I."/>
            <person name="Ito T."/>
            <person name="Fujiyama A."/>
            <person name="Inagaki F."/>
            <person name="Takami H."/>
        </authorList>
    </citation>
    <scope>NUCLEOTIDE SEQUENCE</scope>
    <source>
        <strain evidence="1">Expedition CK06-06</strain>
    </source>
</reference>
<dbReference type="PANTHER" id="PTHR12558:SF13">
    <property type="entry name" value="CELL DIVISION CYCLE PROTEIN 27 HOMOLOG"/>
    <property type="match status" value="1"/>
</dbReference>
<dbReference type="InterPro" id="IPR011990">
    <property type="entry name" value="TPR-like_helical_dom_sf"/>
</dbReference>
<sequence>MIYYYLGYYYHLIQNEKNATVNFEIAGKLPVDYCFPYGQISSQILEYITEKTPDNGNACYYLGNLYYDNQPDKALKMWRRALESGNTNPVVYRNLAFLYANVHDSIFKAIENIEKAIELKPDDPLYYYEADHYYAYAKVAPEDRLKFMEQNMEIIEKSNAGLPRLISLWIFMGEYNKAINFLENHRFYSAEAAEINLHVYWSDAHILRGMEYLKRIDYDKAIKDFRAVMEFPENLESVNDPKAFLAYYFLGLTYKLKGDFVEAKELFRKMTDPKEKKLWGAGNNSEILFYEALAHIELGEQSSATE</sequence>
<dbReference type="Pfam" id="PF13181">
    <property type="entry name" value="TPR_8"/>
    <property type="match status" value="1"/>
</dbReference>
<organism evidence="1">
    <name type="scientific">marine sediment metagenome</name>
    <dbReference type="NCBI Taxonomy" id="412755"/>
    <lineage>
        <taxon>unclassified sequences</taxon>
        <taxon>metagenomes</taxon>
        <taxon>ecological metagenomes</taxon>
    </lineage>
</organism>
<dbReference type="SUPFAM" id="SSF48452">
    <property type="entry name" value="TPR-like"/>
    <property type="match status" value="1"/>
</dbReference>
<dbReference type="Gene3D" id="1.25.40.10">
    <property type="entry name" value="Tetratricopeptide repeat domain"/>
    <property type="match status" value="2"/>
</dbReference>
<dbReference type="PROSITE" id="PS50005">
    <property type="entry name" value="TPR"/>
    <property type="match status" value="1"/>
</dbReference>
<dbReference type="InterPro" id="IPR019734">
    <property type="entry name" value="TPR_rpt"/>
</dbReference>
<accession>X1RE67</accession>
<dbReference type="AlphaFoldDB" id="X1RE67"/>
<comment type="caution">
    <text evidence="1">The sequence shown here is derived from an EMBL/GenBank/DDBJ whole genome shotgun (WGS) entry which is preliminary data.</text>
</comment>
<dbReference type="SMART" id="SM00028">
    <property type="entry name" value="TPR"/>
    <property type="match status" value="4"/>
</dbReference>
<protein>
    <submittedName>
        <fullName evidence="1">Uncharacterized protein</fullName>
    </submittedName>
</protein>
<dbReference type="EMBL" id="BARW01009320">
    <property type="protein sequence ID" value="GAI78997.1"/>
    <property type="molecule type" value="Genomic_DNA"/>
</dbReference>
<name>X1RE67_9ZZZZ</name>
<feature type="non-terminal residue" evidence="1">
    <location>
        <position position="306"/>
    </location>
</feature>
<proteinExistence type="predicted"/>
<dbReference type="PANTHER" id="PTHR12558">
    <property type="entry name" value="CELL DIVISION CYCLE 16,23,27"/>
    <property type="match status" value="1"/>
</dbReference>